<organism evidence="8 9">
    <name type="scientific">Rhodoblastus sphagnicola</name>
    <dbReference type="NCBI Taxonomy" id="333368"/>
    <lineage>
        <taxon>Bacteria</taxon>
        <taxon>Pseudomonadati</taxon>
        <taxon>Pseudomonadota</taxon>
        <taxon>Alphaproteobacteria</taxon>
        <taxon>Hyphomicrobiales</taxon>
        <taxon>Rhodoblastaceae</taxon>
        <taxon>Rhodoblastus</taxon>
    </lineage>
</organism>
<evidence type="ECO:0000256" key="5">
    <source>
        <dbReference type="SAM" id="Phobius"/>
    </source>
</evidence>
<dbReference type="SMART" id="SM00304">
    <property type="entry name" value="HAMP"/>
    <property type="match status" value="1"/>
</dbReference>
<dbReference type="PANTHER" id="PTHR32089:SF112">
    <property type="entry name" value="LYSOZYME-LIKE PROTEIN-RELATED"/>
    <property type="match status" value="1"/>
</dbReference>
<dbReference type="Proteomes" id="UP000239089">
    <property type="component" value="Unassembled WGS sequence"/>
</dbReference>
<keyword evidence="4" id="KW-0175">Coiled coil</keyword>
<feature type="transmembrane region" description="Helical" evidence="5">
    <location>
        <begin position="58"/>
        <end position="81"/>
    </location>
</feature>
<protein>
    <recommendedName>
        <fullName evidence="10">Methyl-accepting chemotaxis protein</fullName>
    </recommendedName>
</protein>
<evidence type="ECO:0000256" key="2">
    <source>
        <dbReference type="ARBA" id="ARBA00029447"/>
    </source>
</evidence>
<dbReference type="AlphaFoldDB" id="A0A2S6MZB5"/>
<comment type="caution">
    <text evidence="8">The sequence shown here is derived from an EMBL/GenBank/DDBJ whole genome shotgun (WGS) entry which is preliminary data.</text>
</comment>
<dbReference type="PANTHER" id="PTHR32089">
    <property type="entry name" value="METHYL-ACCEPTING CHEMOTAXIS PROTEIN MCPB"/>
    <property type="match status" value="1"/>
</dbReference>
<dbReference type="GO" id="GO:0006935">
    <property type="term" value="P:chemotaxis"/>
    <property type="evidence" value="ECO:0007669"/>
    <property type="project" value="InterPro"/>
</dbReference>
<dbReference type="SMART" id="SM00283">
    <property type="entry name" value="MA"/>
    <property type="match status" value="1"/>
</dbReference>
<evidence type="ECO:0000256" key="1">
    <source>
        <dbReference type="ARBA" id="ARBA00023224"/>
    </source>
</evidence>
<dbReference type="Gene3D" id="1.10.287.950">
    <property type="entry name" value="Methyl-accepting chemotaxis protein"/>
    <property type="match status" value="1"/>
</dbReference>
<feature type="coiled-coil region" evidence="4">
    <location>
        <begin position="307"/>
        <end position="342"/>
    </location>
</feature>
<dbReference type="PROSITE" id="PS50885">
    <property type="entry name" value="HAMP"/>
    <property type="match status" value="1"/>
</dbReference>
<evidence type="ECO:0000313" key="9">
    <source>
        <dbReference type="Proteomes" id="UP000239089"/>
    </source>
</evidence>
<feature type="transmembrane region" description="Helical" evidence="5">
    <location>
        <begin position="241"/>
        <end position="263"/>
    </location>
</feature>
<evidence type="ECO:0000256" key="4">
    <source>
        <dbReference type="SAM" id="Coils"/>
    </source>
</evidence>
<dbReference type="InterPro" id="IPR004089">
    <property type="entry name" value="MCPsignal_dom"/>
</dbReference>
<evidence type="ECO:0000256" key="3">
    <source>
        <dbReference type="PROSITE-ProRule" id="PRU00284"/>
    </source>
</evidence>
<proteinExistence type="inferred from homology"/>
<sequence length="615" mass="65020">MRAVNHILATPIFNPDVHSSNKVAQRASSGVRRISVNSIGVRRCFRKEKDMSFKNLSIMAKFLSILAALGVCVIGVTVFSASQMRAINDRYSEIIDRPVAANLVLARASRAASQISEYVYKNIAADTKAANAEAEKMTKDLSAQWFEYIGKAEELRPENAGDLQDLKSRMQLTLSGACADMVKRASASTDPAEKARIASDMGRTCEPALDAIQTSIKAIVDKDVRKSNETRDLATDQTYRTIWTTFAAVFGSFALVMLGATLLTRAEIARPMIDIADTLSSLAANDLGATIKGTDRRDEIGDMATAAERLRDSLVHAEQLRLDAEEREQREHEQLARRAKLSHDFIGRMQTLAGGFTKSSGEVAEAAHSLSAAAEETSRQAEAVSGAAGQAAANVQTVASASEELTASVHEITLQVNQSAKVADTAFQEAKASNARIAALAEAASTIGDVINLIRGIADQTNLLSLNATIEAARAGEAGKGFAVVATEVKLLASQTAKATADIAARISEIQSATGDTVKSMNEIGAIITNIKETTSVIAGAVEQQGAATIEISRNCHEAAAGTVQVTDNIAGVGQAAETTGSASVQLMTLSTGLSKQAVDLSQVVEGFVRDYAAA</sequence>
<feature type="domain" description="Methyl-accepting transducer" evidence="6">
    <location>
        <begin position="359"/>
        <end position="588"/>
    </location>
</feature>
<dbReference type="GO" id="GO:0004888">
    <property type="term" value="F:transmembrane signaling receptor activity"/>
    <property type="evidence" value="ECO:0007669"/>
    <property type="project" value="InterPro"/>
</dbReference>
<evidence type="ECO:0000259" key="6">
    <source>
        <dbReference type="PROSITE" id="PS50111"/>
    </source>
</evidence>
<dbReference type="CDD" id="cd06225">
    <property type="entry name" value="HAMP"/>
    <property type="match status" value="1"/>
</dbReference>
<name>A0A2S6MZB5_9HYPH</name>
<dbReference type="GO" id="GO:0007165">
    <property type="term" value="P:signal transduction"/>
    <property type="evidence" value="ECO:0007669"/>
    <property type="project" value="UniProtKB-KW"/>
</dbReference>
<dbReference type="InterPro" id="IPR003660">
    <property type="entry name" value="HAMP_dom"/>
</dbReference>
<dbReference type="EMBL" id="NHSJ01000121">
    <property type="protein sequence ID" value="PPQ27686.1"/>
    <property type="molecule type" value="Genomic_DNA"/>
</dbReference>
<dbReference type="GO" id="GO:0016020">
    <property type="term" value="C:membrane"/>
    <property type="evidence" value="ECO:0007669"/>
    <property type="project" value="InterPro"/>
</dbReference>
<accession>A0A2S6MZB5</accession>
<evidence type="ECO:0008006" key="10">
    <source>
        <dbReference type="Google" id="ProtNLM"/>
    </source>
</evidence>
<keyword evidence="9" id="KW-1185">Reference proteome</keyword>
<comment type="similarity">
    <text evidence="2">Belongs to the methyl-accepting chemotaxis (MCP) protein family.</text>
</comment>
<keyword evidence="1 3" id="KW-0807">Transducer</keyword>
<dbReference type="InterPro" id="IPR004090">
    <property type="entry name" value="Chemotax_Me-accpt_rcpt"/>
</dbReference>
<dbReference type="PRINTS" id="PR00260">
    <property type="entry name" value="CHEMTRNSDUCR"/>
</dbReference>
<evidence type="ECO:0000259" key="7">
    <source>
        <dbReference type="PROSITE" id="PS50885"/>
    </source>
</evidence>
<dbReference type="PROSITE" id="PS50111">
    <property type="entry name" value="CHEMOTAXIS_TRANSDUC_2"/>
    <property type="match status" value="1"/>
</dbReference>
<evidence type="ECO:0000313" key="8">
    <source>
        <dbReference type="EMBL" id="PPQ27686.1"/>
    </source>
</evidence>
<dbReference type="SUPFAM" id="SSF58104">
    <property type="entry name" value="Methyl-accepting chemotaxis protein (MCP) signaling domain"/>
    <property type="match status" value="1"/>
</dbReference>
<keyword evidence="5" id="KW-0812">Transmembrane</keyword>
<keyword evidence="5" id="KW-1133">Transmembrane helix</keyword>
<reference evidence="8 9" key="1">
    <citation type="journal article" date="2018" name="Arch. Microbiol.">
        <title>New insights into the metabolic potential of the phototrophic purple bacterium Rhodopila globiformis DSM 161(T) from its draft genome sequence and evidence for a vanadium-dependent nitrogenase.</title>
        <authorList>
            <person name="Imhoff J.F."/>
            <person name="Rahn T."/>
            <person name="Kunzel S."/>
            <person name="Neulinger S.C."/>
        </authorList>
    </citation>
    <scope>NUCLEOTIDE SEQUENCE [LARGE SCALE GENOMIC DNA]</scope>
    <source>
        <strain evidence="8 9">DSM 16996</strain>
    </source>
</reference>
<gene>
    <name evidence="8" type="ORF">CCR94_19660</name>
</gene>
<feature type="domain" description="HAMP" evidence="7">
    <location>
        <begin position="266"/>
        <end position="319"/>
    </location>
</feature>
<dbReference type="Gene3D" id="1.10.8.500">
    <property type="entry name" value="HAMP domain in histidine kinase"/>
    <property type="match status" value="1"/>
</dbReference>
<dbReference type="Pfam" id="PF00015">
    <property type="entry name" value="MCPsignal"/>
    <property type="match status" value="1"/>
</dbReference>
<keyword evidence="5" id="KW-0472">Membrane</keyword>